<dbReference type="InterPro" id="IPR002227">
    <property type="entry name" value="Tyrosinase_Cu-bd"/>
</dbReference>
<dbReference type="OrthoDB" id="1658288at2759"/>
<evidence type="ECO:0000256" key="2">
    <source>
        <dbReference type="ARBA" id="ARBA00005964"/>
    </source>
</evidence>
<dbReference type="GO" id="GO:0004497">
    <property type="term" value="F:monooxygenase activity"/>
    <property type="evidence" value="ECO:0007669"/>
    <property type="project" value="UniProtKB-KW"/>
</dbReference>
<dbReference type="SUPFAM" id="SSF48056">
    <property type="entry name" value="Di-copper centre-containing domain"/>
    <property type="match status" value="1"/>
</dbReference>
<sequence length="1497" mass="164250">MSAVNLPVVGAPKPSPAPADGPQLPHYPTRCFNLLIFPGSVPLRIEIRDLQNNFPDQWNLYLLGLDAFKKLDETSDLSYYGIAGIHGLPYRPWGGVQGDNQGGWQGYCTHTSILFAPWHRPYLALFEQTLYGIVQDIAGQFPTDTKARYQQAAITFRIPYWDWAANPPNGDGYFPNSVAAPTINVITPQSNGQTVQIPNPLYSYNFAPLNPVAGDFPDAPQRSWPNTLRYPSSTTSAKAISQEQQVLDAMASQFASLQGNVNILMNDPNYKDFAAFSNHAWETNDPSTFASLEDIHNSIHGDVGGNLGHMSELDYSAFDPVFWLHHVNVDRLFAIWQALNPTSYTIDKVDQSGTFVIQANSEVTDTTPLAPFADATGASYWTSDGARQTTTFNYAYPETQRWTFNSDADYQASVQTAVQTLYGGLTNQFVQAQGLNLAAIPATLPPVTSVKAEAKDASVQASTQEPAQEPLQQAVIDNVPAAQHHNGSHILRDLVSHIKSEFPGHSKPSTDGTRGLDLEAEIGKYPQPAPTPGSFTEYIVNVKVPKHVLAQTFRVHVFLGPFDTATNTWSTQDALVGTVVVFGKAETTGCGKCKDDAKANVVITGTIPLTAALLEEYKKGTLGGLGKENVLPWLKKNLHWRVTVADGTEQQREEVPGLKVSVVTTEVALPVAGFPQYSGVYELHPEVTDGRPAGYNVAASHKDYKLILECYHPSAKFYTPYLFCDYIDTPGLSRDDCEALRADENNGSLGKLSKLYSYFRPLKPDSYRRVLRPHPAGGWPTLPPIGLVNKHEELVCQDVYLDSHELFSQLVTTTNIVKLGPKPGVFMSSVNVGEGLTRVWRHWLSECVRCEAQEDEPRYEREKKLLWADSANNVGLRMNVVERKDLEPIVVRRDEDPPVSYTLQYKELAVRTSQLLLMMERSFEQETKHSDAIKKLFREGFGAPDNFITSKERRTFREWEKHPDGQAGVAAGLIVGLVLGFAHRANSANIDLTVDLGYSNYEGTNGNNGVSHWWGIRYAAAPVGDLRFRAPQEPPVNTTLQSANAHGPNCHVSPSTGLSSTNSEDCLFLDVYAPTENNSTPHPVFVWIQGGGFNGLSDLNRDGSGLIAAADHDMVVVTFNYRVGPYGFLASKEVKGNGDLNAGLLDQRKVLRWVQKYIHLFGGDPKHVTIGGASAGGASVDLQLTAYGGRDDGLIHAAAAESQSFGVQFTVSEAQYQYDALVKRVSCNTTADTLKCLRNTDIKTLASNNPNIPNPGGAGGTPVFMWSPVVDGNFTPDFSYNLYAQGKFLKVPAIFGDDTNEGSIFAQPKDSFPTVTSMNNFLKNNFPKLNETHITEIDYLYPEAEQFPSSSTYWRSTSNAYGEMRYNCAGLFVSAAFPNHGVADSWNYHWDVLLPANAANGLGVTHTAEVGSIWGSSSGVEAALIPYIQGYWASFIRTKDPNKLKPSSSPTWETYTGANMQRMHFVNDVKSVGMETVDAGQKTRCAYLNSIGAAVGQ</sequence>
<proteinExistence type="inferred from homology"/>
<evidence type="ECO:0000313" key="8">
    <source>
        <dbReference type="EMBL" id="KAF4637552.1"/>
    </source>
</evidence>
<reference evidence="8 9" key="1">
    <citation type="submission" date="2020-03" db="EMBL/GenBank/DDBJ databases">
        <title>Draft Genome Sequence of Cudoniella acicularis.</title>
        <authorList>
            <person name="Buettner E."/>
            <person name="Kellner H."/>
        </authorList>
    </citation>
    <scope>NUCLEOTIDE SEQUENCE [LARGE SCALE GENOMIC DNA]</scope>
    <source>
        <strain evidence="8 9">DSM 108380</strain>
    </source>
</reference>
<dbReference type="PROSITE" id="PS00941">
    <property type="entry name" value="CARBOXYLESTERASE_B_2"/>
    <property type="match status" value="1"/>
</dbReference>
<comment type="similarity">
    <text evidence="2">Belongs to the type-B carboxylesterase/lipase family.</text>
</comment>
<evidence type="ECO:0000256" key="1">
    <source>
        <dbReference type="ARBA" id="ARBA00001973"/>
    </source>
</evidence>
<evidence type="ECO:0000256" key="4">
    <source>
        <dbReference type="ARBA" id="ARBA00023002"/>
    </source>
</evidence>
<gene>
    <name evidence="8" type="ORF">G7Y89_g521</name>
</gene>
<dbReference type="PROSITE" id="PS00122">
    <property type="entry name" value="CARBOXYLESTERASE_B_1"/>
    <property type="match status" value="1"/>
</dbReference>
<dbReference type="SUPFAM" id="SSF53474">
    <property type="entry name" value="alpha/beta-Hydrolases"/>
    <property type="match status" value="1"/>
</dbReference>
<dbReference type="PRINTS" id="PR00092">
    <property type="entry name" value="TYROSINASE"/>
</dbReference>
<dbReference type="EMBL" id="JAAMPI010000019">
    <property type="protein sequence ID" value="KAF4637552.1"/>
    <property type="molecule type" value="Genomic_DNA"/>
</dbReference>
<accession>A0A8H4RZS0</accession>
<dbReference type="InterPro" id="IPR029058">
    <property type="entry name" value="AB_hydrolase_fold"/>
</dbReference>
<keyword evidence="4" id="KW-0560">Oxidoreductase</keyword>
<dbReference type="PROSITE" id="PS00498">
    <property type="entry name" value="TYROSINASE_2"/>
    <property type="match status" value="1"/>
</dbReference>
<dbReference type="InterPro" id="IPR019826">
    <property type="entry name" value="Carboxylesterase_B_AS"/>
</dbReference>
<dbReference type="Gene3D" id="1.10.1280.10">
    <property type="entry name" value="Di-copper center containing domain from catechol oxidase"/>
    <property type="match status" value="1"/>
</dbReference>
<feature type="domain" description="Tyrosinase copper-binding" evidence="7">
    <location>
        <begin position="319"/>
        <end position="330"/>
    </location>
</feature>
<evidence type="ECO:0000259" key="7">
    <source>
        <dbReference type="PROSITE" id="PS00498"/>
    </source>
</evidence>
<evidence type="ECO:0000256" key="6">
    <source>
        <dbReference type="SAM" id="MobiDB-lite"/>
    </source>
</evidence>
<keyword evidence="3" id="KW-0378">Hydrolase</keyword>
<dbReference type="InterPro" id="IPR041640">
    <property type="entry name" value="Tyrosinase_C"/>
</dbReference>
<keyword evidence="5" id="KW-0503">Monooxygenase</keyword>
<dbReference type="InterPro" id="IPR050309">
    <property type="entry name" value="Type-B_Carboxylest/Lipase"/>
</dbReference>
<dbReference type="Pfam" id="PF18132">
    <property type="entry name" value="Tyrosinase_C"/>
    <property type="match status" value="1"/>
</dbReference>
<dbReference type="Gene3D" id="2.60.310.20">
    <property type="match status" value="1"/>
</dbReference>
<dbReference type="Pfam" id="PF00135">
    <property type="entry name" value="COesterase"/>
    <property type="match status" value="1"/>
</dbReference>
<dbReference type="Pfam" id="PF00264">
    <property type="entry name" value="Tyrosinase"/>
    <property type="match status" value="1"/>
</dbReference>
<comment type="cofactor">
    <cofactor evidence="1">
        <name>Cu(2+)</name>
        <dbReference type="ChEBI" id="CHEBI:29036"/>
    </cofactor>
</comment>
<dbReference type="GO" id="GO:0016787">
    <property type="term" value="F:hydrolase activity"/>
    <property type="evidence" value="ECO:0007669"/>
    <property type="project" value="UniProtKB-KW"/>
</dbReference>
<dbReference type="InterPro" id="IPR019819">
    <property type="entry name" value="Carboxylesterase_B_CS"/>
</dbReference>
<comment type="caution">
    <text evidence="8">The sequence shown here is derived from an EMBL/GenBank/DDBJ whole genome shotgun (WGS) entry which is preliminary data.</text>
</comment>
<protein>
    <recommendedName>
        <fullName evidence="7">Tyrosinase copper-binding domain-containing protein</fullName>
    </recommendedName>
</protein>
<dbReference type="InterPro" id="IPR008922">
    <property type="entry name" value="Di-copper_centre_dom_sf"/>
</dbReference>
<evidence type="ECO:0000256" key="5">
    <source>
        <dbReference type="ARBA" id="ARBA00023033"/>
    </source>
</evidence>
<dbReference type="InterPro" id="IPR002018">
    <property type="entry name" value="CarbesteraseB"/>
</dbReference>
<evidence type="ECO:0000256" key="3">
    <source>
        <dbReference type="ARBA" id="ARBA00022801"/>
    </source>
</evidence>
<dbReference type="Proteomes" id="UP000566819">
    <property type="component" value="Unassembled WGS sequence"/>
</dbReference>
<dbReference type="Gene3D" id="3.40.50.1820">
    <property type="entry name" value="alpha/beta hydrolase"/>
    <property type="match status" value="1"/>
</dbReference>
<dbReference type="PANTHER" id="PTHR11559">
    <property type="entry name" value="CARBOXYLESTERASE"/>
    <property type="match status" value="1"/>
</dbReference>
<keyword evidence="9" id="KW-1185">Reference proteome</keyword>
<evidence type="ECO:0000313" key="9">
    <source>
        <dbReference type="Proteomes" id="UP000566819"/>
    </source>
</evidence>
<feature type="region of interest" description="Disordered" evidence="6">
    <location>
        <begin position="1"/>
        <end position="22"/>
    </location>
</feature>
<organism evidence="8 9">
    <name type="scientific">Cudoniella acicularis</name>
    <dbReference type="NCBI Taxonomy" id="354080"/>
    <lineage>
        <taxon>Eukaryota</taxon>
        <taxon>Fungi</taxon>
        <taxon>Dikarya</taxon>
        <taxon>Ascomycota</taxon>
        <taxon>Pezizomycotina</taxon>
        <taxon>Leotiomycetes</taxon>
        <taxon>Helotiales</taxon>
        <taxon>Tricladiaceae</taxon>
        <taxon>Cudoniella</taxon>
    </lineage>
</organism>
<name>A0A8H4RZS0_9HELO</name>